<reference evidence="7 8" key="1">
    <citation type="submission" date="2018-05" db="EMBL/GenBank/DDBJ databases">
        <title>Micromonospora from Atacama Desert.</title>
        <authorList>
            <person name="Carro L."/>
            <person name="Goodfellow M."/>
            <person name="Klenk H.-P."/>
        </authorList>
    </citation>
    <scope>NUCLEOTIDE SEQUENCE [LARGE SCALE GENOMIC DNA]</scope>
    <source>
        <strain evidence="7 8">LB39</strain>
    </source>
</reference>
<evidence type="ECO:0000313" key="7">
    <source>
        <dbReference type="EMBL" id="RQX01850.1"/>
    </source>
</evidence>
<dbReference type="InterPro" id="IPR034457">
    <property type="entry name" value="Organic_radical-activating"/>
</dbReference>
<accession>A0A3N9WM67</accession>
<comment type="cofactor">
    <cofactor evidence="1">
        <name>[4Fe-4S] cluster</name>
        <dbReference type="ChEBI" id="CHEBI:49883"/>
    </cofactor>
</comment>
<gene>
    <name evidence="7" type="ORF">DLJ59_16770</name>
</gene>
<keyword evidence="3" id="KW-0949">S-adenosyl-L-methionine</keyword>
<dbReference type="InterPro" id="IPR007197">
    <property type="entry name" value="rSAM"/>
</dbReference>
<keyword evidence="8" id="KW-1185">Reference proteome</keyword>
<comment type="caution">
    <text evidence="7">The sequence shown here is derived from an EMBL/GenBank/DDBJ whole genome shotgun (WGS) entry which is preliminary data.</text>
</comment>
<dbReference type="GO" id="GO:0046872">
    <property type="term" value="F:metal ion binding"/>
    <property type="evidence" value="ECO:0007669"/>
    <property type="project" value="UniProtKB-KW"/>
</dbReference>
<dbReference type="PANTHER" id="PTHR30352:SF2">
    <property type="entry name" value="ANAEROBIC RIBONUCLEOSIDE-TRIPHOSPHATE REDUCTASE-ACTIVATING PROTEIN"/>
    <property type="match status" value="1"/>
</dbReference>
<name>A0A3N9WM67_9ACTN</name>
<evidence type="ECO:0000256" key="6">
    <source>
        <dbReference type="ARBA" id="ARBA00023014"/>
    </source>
</evidence>
<dbReference type="Proteomes" id="UP000282312">
    <property type="component" value="Unassembled WGS sequence"/>
</dbReference>
<dbReference type="OrthoDB" id="9782387at2"/>
<dbReference type="Gene3D" id="3.20.20.70">
    <property type="entry name" value="Aldolase class I"/>
    <property type="match status" value="1"/>
</dbReference>
<evidence type="ECO:0000256" key="2">
    <source>
        <dbReference type="ARBA" id="ARBA00022485"/>
    </source>
</evidence>
<evidence type="ECO:0000256" key="1">
    <source>
        <dbReference type="ARBA" id="ARBA00001966"/>
    </source>
</evidence>
<keyword evidence="5" id="KW-0408">Iron</keyword>
<proteinExistence type="predicted"/>
<dbReference type="EMBL" id="QGSZ01000217">
    <property type="protein sequence ID" value="RQX01850.1"/>
    <property type="molecule type" value="Genomic_DNA"/>
</dbReference>
<evidence type="ECO:0000256" key="3">
    <source>
        <dbReference type="ARBA" id="ARBA00022691"/>
    </source>
</evidence>
<evidence type="ECO:0000256" key="5">
    <source>
        <dbReference type="ARBA" id="ARBA00023004"/>
    </source>
</evidence>
<dbReference type="RefSeq" id="WP_124773568.1">
    <property type="nucleotide sequence ID" value="NZ_JBEZFR010000013.1"/>
</dbReference>
<evidence type="ECO:0000256" key="4">
    <source>
        <dbReference type="ARBA" id="ARBA00022723"/>
    </source>
</evidence>
<keyword evidence="6" id="KW-0411">Iron-sulfur</keyword>
<organism evidence="7 8">
    <name type="scientific">Micromonospora inaquosa</name>
    <dbReference type="NCBI Taxonomy" id="2203716"/>
    <lineage>
        <taxon>Bacteria</taxon>
        <taxon>Bacillati</taxon>
        <taxon>Actinomycetota</taxon>
        <taxon>Actinomycetes</taxon>
        <taxon>Micromonosporales</taxon>
        <taxon>Micromonosporaceae</taxon>
        <taxon>Micromonospora</taxon>
    </lineage>
</organism>
<dbReference type="SFLD" id="SFLDS00029">
    <property type="entry name" value="Radical_SAM"/>
    <property type="match status" value="1"/>
</dbReference>
<sequence length="216" mass="23045">MARLARVYFPVTALGPGRRLGVWFQGCPIACPGCMSRDTWPADGGTEVPDAWFAGAWAAALTRGATGLTVSGGEPTEQPQALLALLRAVRSTPAPAGADPADVLVYTGRERDEFAALVPAGPGLVDALITGPYRAAEPTTLIWRGSANQRLHLLSDLGRERYADSLTHRPERPPLQVVVGDDDVSYVGVPRTGALPRMERSLRSSGIHLGRSSWRP</sequence>
<keyword evidence="2" id="KW-0004">4Fe-4S</keyword>
<dbReference type="PANTHER" id="PTHR30352">
    <property type="entry name" value="PYRUVATE FORMATE-LYASE-ACTIVATING ENZYME"/>
    <property type="match status" value="1"/>
</dbReference>
<protein>
    <submittedName>
        <fullName evidence="7">Radical activating enzyme</fullName>
    </submittedName>
</protein>
<dbReference type="GO" id="GO:0004748">
    <property type="term" value="F:ribonucleoside-diphosphate reductase activity, thioredoxin disulfide as acceptor"/>
    <property type="evidence" value="ECO:0007669"/>
    <property type="project" value="TreeGrafter"/>
</dbReference>
<dbReference type="InterPro" id="IPR013785">
    <property type="entry name" value="Aldolase_TIM"/>
</dbReference>
<dbReference type="AlphaFoldDB" id="A0A3N9WM67"/>
<dbReference type="InterPro" id="IPR058240">
    <property type="entry name" value="rSAM_sf"/>
</dbReference>
<dbReference type="Pfam" id="PF13353">
    <property type="entry name" value="Fer4_12"/>
    <property type="match status" value="1"/>
</dbReference>
<dbReference type="CDD" id="cd01335">
    <property type="entry name" value="Radical_SAM"/>
    <property type="match status" value="1"/>
</dbReference>
<keyword evidence="4" id="KW-0479">Metal-binding</keyword>
<dbReference type="SUPFAM" id="SSF102114">
    <property type="entry name" value="Radical SAM enzymes"/>
    <property type="match status" value="1"/>
</dbReference>
<dbReference type="GO" id="GO:0051539">
    <property type="term" value="F:4 iron, 4 sulfur cluster binding"/>
    <property type="evidence" value="ECO:0007669"/>
    <property type="project" value="UniProtKB-KW"/>
</dbReference>
<evidence type="ECO:0000313" key="8">
    <source>
        <dbReference type="Proteomes" id="UP000282312"/>
    </source>
</evidence>